<keyword evidence="2" id="KW-1133">Transmembrane helix</keyword>
<dbReference type="OrthoDB" id="754299at2759"/>
<dbReference type="PANTHER" id="PTHR32021">
    <property type="entry name" value="CASP-LIKE PROTEIN 5B3"/>
    <property type="match status" value="1"/>
</dbReference>
<keyword evidence="2" id="KW-0472">Membrane</keyword>
<dbReference type="PANTHER" id="PTHR32021:SF5">
    <property type="entry name" value="CASP-LIKE PROTEIN 5B3"/>
    <property type="match status" value="1"/>
</dbReference>
<accession>A0A9Q0F722</accession>
<reference evidence="3" key="2">
    <citation type="journal article" date="2023" name="Plants (Basel)">
        <title>Annotation of the Turnera subulata (Passifloraceae) Draft Genome Reveals the S-Locus Evolved after the Divergence of Turneroideae from Passifloroideae in a Stepwise Manner.</title>
        <authorList>
            <person name="Henning P.M."/>
            <person name="Roalson E.H."/>
            <person name="Mir W."/>
            <person name="McCubbin A.G."/>
            <person name="Shore J.S."/>
        </authorList>
    </citation>
    <scope>NUCLEOTIDE SEQUENCE</scope>
    <source>
        <strain evidence="3">F60SS</strain>
    </source>
</reference>
<comment type="subunit">
    <text evidence="1">Homodimer and heterodimers.</text>
</comment>
<gene>
    <name evidence="3" type="ORF">Tsubulata_021876</name>
</gene>
<dbReference type="EMBL" id="JAKUCV010006736">
    <property type="protein sequence ID" value="KAJ4826129.1"/>
    <property type="molecule type" value="Genomic_DNA"/>
</dbReference>
<comment type="caution">
    <text evidence="3">The sequence shown here is derived from an EMBL/GenBank/DDBJ whole genome shotgun (WGS) entry which is preliminary data.</text>
</comment>
<evidence type="ECO:0000256" key="2">
    <source>
        <dbReference type="SAM" id="Phobius"/>
    </source>
</evidence>
<organism evidence="3 4">
    <name type="scientific">Turnera subulata</name>
    <dbReference type="NCBI Taxonomy" id="218843"/>
    <lineage>
        <taxon>Eukaryota</taxon>
        <taxon>Viridiplantae</taxon>
        <taxon>Streptophyta</taxon>
        <taxon>Embryophyta</taxon>
        <taxon>Tracheophyta</taxon>
        <taxon>Spermatophyta</taxon>
        <taxon>Magnoliopsida</taxon>
        <taxon>eudicotyledons</taxon>
        <taxon>Gunneridae</taxon>
        <taxon>Pentapetalae</taxon>
        <taxon>rosids</taxon>
        <taxon>fabids</taxon>
        <taxon>Malpighiales</taxon>
        <taxon>Passifloraceae</taxon>
        <taxon>Turnera</taxon>
    </lineage>
</organism>
<feature type="transmembrane region" description="Helical" evidence="2">
    <location>
        <begin position="153"/>
        <end position="173"/>
    </location>
</feature>
<dbReference type="Proteomes" id="UP001141552">
    <property type="component" value="Unassembled WGS sequence"/>
</dbReference>
<proteinExistence type="predicted"/>
<keyword evidence="2" id="KW-0812">Transmembrane</keyword>
<evidence type="ECO:0000256" key="1">
    <source>
        <dbReference type="ARBA" id="ARBA00011489"/>
    </source>
</evidence>
<keyword evidence="4" id="KW-1185">Reference proteome</keyword>
<evidence type="ECO:0000313" key="4">
    <source>
        <dbReference type="Proteomes" id="UP001141552"/>
    </source>
</evidence>
<name>A0A9Q0F722_9ROSI</name>
<evidence type="ECO:0008006" key="5">
    <source>
        <dbReference type="Google" id="ProtNLM"/>
    </source>
</evidence>
<protein>
    <recommendedName>
        <fullName evidence="5">CASP-like protein</fullName>
    </recommendedName>
</protein>
<feature type="transmembrane region" description="Helical" evidence="2">
    <location>
        <begin position="194"/>
        <end position="214"/>
    </location>
</feature>
<dbReference type="InterPro" id="IPR045009">
    <property type="entry name" value="CASPL-5"/>
</dbReference>
<dbReference type="AlphaFoldDB" id="A0A9Q0F722"/>
<evidence type="ECO:0000313" key="3">
    <source>
        <dbReference type="EMBL" id="KAJ4826129.1"/>
    </source>
</evidence>
<sequence>MKDFAGTPGTFTGFALRLVQCAFAAGSITAMATTASFFNYTAFCYKLSNLVVAADTSLCSYMQIRSMLPDCFNGFASDLELWTCIIGCICLSKKEGYSQCHVSQPFRGWRLGSLHKTLAFLDSRLRLTTIHTLVNHVIIISQNHVFLLCPHQVTAILSLAAASSSAGITVLYFHDLGRCNFEVECQKYQMSVALAFLNWITISTSSLIMLWLLASE</sequence>
<reference evidence="3" key="1">
    <citation type="submission" date="2022-02" db="EMBL/GenBank/DDBJ databases">
        <authorList>
            <person name="Henning P.M."/>
            <person name="McCubbin A.G."/>
            <person name="Shore J.S."/>
        </authorList>
    </citation>
    <scope>NUCLEOTIDE SEQUENCE</scope>
    <source>
        <strain evidence="3">F60SS</strain>
        <tissue evidence="3">Leaves</tissue>
    </source>
</reference>
<dbReference type="GO" id="GO:0005886">
    <property type="term" value="C:plasma membrane"/>
    <property type="evidence" value="ECO:0007669"/>
    <property type="project" value="TreeGrafter"/>
</dbReference>